<comment type="caution">
    <text evidence="14">The sequence shown here is derived from an EMBL/GenBank/DDBJ whole genome shotgun (WGS) entry which is preliminary data.</text>
</comment>
<dbReference type="Pfam" id="PF18401">
    <property type="entry name" value="Thioredoxin_13"/>
    <property type="match status" value="1"/>
</dbReference>
<dbReference type="Pfam" id="PF18402">
    <property type="entry name" value="Thioredoxin_14"/>
    <property type="match status" value="1"/>
</dbReference>
<evidence type="ECO:0000259" key="12">
    <source>
        <dbReference type="Pfam" id="PF18403"/>
    </source>
</evidence>
<dbReference type="InterPro" id="IPR040525">
    <property type="entry name" value="UGGT_TRXL_4"/>
</dbReference>
<accession>A0A433D6N9</accession>
<dbReference type="EMBL" id="RBNI01005707">
    <property type="protein sequence ID" value="RUP46526.1"/>
    <property type="molecule type" value="Genomic_DNA"/>
</dbReference>
<evidence type="ECO:0000256" key="8">
    <source>
        <dbReference type="ARBA" id="ARBA00023180"/>
    </source>
</evidence>
<dbReference type="PANTHER" id="PTHR11226">
    <property type="entry name" value="UDP-GLUCOSE GLYCOPROTEIN:GLUCOSYLTRANSFERASE"/>
    <property type="match status" value="1"/>
</dbReference>
<sequence length="1876" mass="209205">MVNLSRGLRGPSAVAAVAAVALVVITCAFTVRANRSPPIQLQLITPWEGSHLLLEILESVAVENKTAYFPLLTDLTSPAFFAEFTTPKVFYEAALNVVSEKGYLRSLISLALTKVALSLHATAPAIQAYYHYYNNSILPGKLNASGAQFDPSCEIWAEFDGHQACTVATLAALLDVASPATVQPTRLLPFDHILRPVNARADSPIVIVYADVTAASFPVFHEYLTEKVESTGVTYVLRYKPPSTKGGPLYLTGYGVELALKSTDYLVIDDRKVDDDDASTSETLVDAETRTRIQEHLFDDEIPEIKPLKANEIRELGLKTAQFVLDSPSSLGSLVQLSQDFLRYAHSIAQLELNDTVHDEVQKNQNSVVEGGINALWLNGLTVGVQEINPFSILRLLRREHQIVRSLTSLGMTPSTSIALVSSPLLVPAAAVQGAAPEGVFDVRDTSPDGTVVLWWNDLEKDKRYARWPRNLFELLRPSYPGQMRQLGLNLYNVLFVRDMSHPAVINNLVEDVQAFVKNGYPIRFGLVPLVDDKDDNADATIMAKLIHYYVSEFGRGQVMKFLQAVSIPVRYPRPIPFIGSVTYHSDLHPPSQVITELDPTTKTIRPAAERAFRSSAPTTSTKSGESAKTFDEIMTAYADHVAEVRRFLKRVGASSRTDGNGLMFVNGKVYDFEDELYIGEITADQTDIYEYLLSLPHVAQRRNPYVYVSDARPLKVLDLTAGGPLVDIVGYVQPASVWVVANFDSVEGAKLGLEALTNVEASKKTRATLLHNPAAPALTVLKLHDGTNVKFSDIVYRALHEESAKRISLADLKQIFEIVTTFEEDELTTNPALTEQVKAMYGSPVTELITQGYAEKWAAIGRGLADMELAGDFAGVLVNGRVAGPIPADVDFASDDFELLVHLELQKRIEPARNAILALNLSLVENDVSEKVDPNFLLKASSILGAVASSAAPVGIFGDGKEKPRGRPYMLMNGEHTRVVKGDKDSACYHIGAIIDPLSEYAQKTAAILETLSKIDGVYMEIYLNPVQALTELPLKRFYRYVFDDSLHFDASEAIERPSAYFSNVPEDPLLTLGMDVISPWLVRPVVADQDLDNIRLAKLDPKQRVKGVTAVIELRNILIEGHCRDMTINGPPRGLQFVLGTASYPALVDTIVMANLGYLQLKANPGVFELSLREGRSRELYDIESVGSEGWTSRSVEEIGYDVVLNTFEGVVIYPRVTKKPGMEREELLEDAEEEEQSEDGGIWGSIKSKIWGLQEAKQVVQKTTQAEINIFSVASGHLYERFLSIMILSVLRHTKSTVKFWFIENFLSPYFMVRVSGSLDFIPQMATEYGFEYELVTYKWPSWLRGQTEKQRTIWGYKILFLDVLFPLDLDKVIFVDADQIVRTDLKELVDMDLKGAPYGYTPFCDSRSEMNGFRFWTQGYWQQHLAGKPYHISALYVIDLVRFRQMAAGDRLRGQYQALSADPNSLANLDQDLPNNMQHQVPIFSLPQDWLWCETWCSDESLKTAKTIDLCNNPLTKEPKLDRARRQIPEWEEYDNEAEALRRRVLVKKEIKPASQAAEVMVEKIEVEEKVTKEEKSRNHGLGNVKIEIIAWPITSPIYPSTTQPHTPPHRQHDNIMVTQIATEPTIQPSTNGKHLEHFEFDSIEETVQAFAEGEFVVVVDNEDRENEGDLIIAAEKITTEKMAFLVRYSTGYVCVPTTQERLEQLELPLMVPKNTELMRTAYTISKFEPEISLPTLQTNILTISPLLSLHPKGTTTGISAHDRALTARAIADPTSTAADFNRPGHILPLRAVKGGLMNRFGHTEASVDLCKLAGLQPVAVICELLKEDDLHGEMARRDDCWAFAKKHGLKMITIADLIRYRKEKGLVGEAW</sequence>
<dbReference type="GO" id="GO:0018279">
    <property type="term" value="P:protein N-linked glycosylation via asparagine"/>
    <property type="evidence" value="ECO:0007669"/>
    <property type="project" value="TreeGrafter"/>
</dbReference>
<dbReference type="InterPro" id="IPR000422">
    <property type="entry name" value="DHBP_synthase_RibB"/>
</dbReference>
<evidence type="ECO:0000256" key="1">
    <source>
        <dbReference type="ARBA" id="ARBA00001913"/>
    </source>
</evidence>
<dbReference type="SUPFAM" id="SSF53448">
    <property type="entry name" value="Nucleotide-diphospho-sugar transferases"/>
    <property type="match status" value="1"/>
</dbReference>
<keyword evidence="6" id="KW-0732">Signal</keyword>
<comment type="pathway">
    <text evidence="3">Protein modification; protein glycosylation.</text>
</comment>
<dbReference type="InterPro" id="IPR029044">
    <property type="entry name" value="Nucleotide-diphossugar_trans"/>
</dbReference>
<evidence type="ECO:0000256" key="6">
    <source>
        <dbReference type="ARBA" id="ARBA00022729"/>
    </source>
</evidence>
<feature type="domain" description="UGGT thioredoxin-like" evidence="10">
    <location>
        <begin position="303"/>
        <end position="427"/>
    </location>
</feature>
<evidence type="ECO:0000259" key="10">
    <source>
        <dbReference type="Pfam" id="PF18401"/>
    </source>
</evidence>
<dbReference type="GO" id="GO:0009231">
    <property type="term" value="P:riboflavin biosynthetic process"/>
    <property type="evidence" value="ECO:0007669"/>
    <property type="project" value="UniProtKB-UniPathway"/>
</dbReference>
<evidence type="ECO:0000313" key="14">
    <source>
        <dbReference type="EMBL" id="RUP46526.1"/>
    </source>
</evidence>
<evidence type="ECO:0008006" key="16">
    <source>
        <dbReference type="Google" id="ProtNLM"/>
    </source>
</evidence>
<dbReference type="Pfam" id="PF18400">
    <property type="entry name" value="Thioredoxin_12"/>
    <property type="match status" value="1"/>
</dbReference>
<reference evidence="14 15" key="1">
    <citation type="journal article" date="2018" name="New Phytol.">
        <title>Phylogenomics of Endogonaceae and evolution of mycorrhizas within Mucoromycota.</title>
        <authorList>
            <person name="Chang Y."/>
            <person name="Desiro A."/>
            <person name="Na H."/>
            <person name="Sandor L."/>
            <person name="Lipzen A."/>
            <person name="Clum A."/>
            <person name="Barry K."/>
            <person name="Grigoriev I.V."/>
            <person name="Martin F.M."/>
            <person name="Stajich J.E."/>
            <person name="Smith M.E."/>
            <person name="Bonito G."/>
            <person name="Spatafora J.W."/>
        </authorList>
    </citation>
    <scope>NUCLEOTIDE SEQUENCE [LARGE SCALE GENOMIC DNA]</scope>
    <source>
        <strain evidence="14 15">GMNB39</strain>
    </source>
</reference>
<evidence type="ECO:0000259" key="11">
    <source>
        <dbReference type="Pfam" id="PF18402"/>
    </source>
</evidence>
<dbReference type="HAMAP" id="MF_00180">
    <property type="entry name" value="RibB"/>
    <property type="match status" value="1"/>
</dbReference>
<dbReference type="CDD" id="cd06432">
    <property type="entry name" value="GT8_HUGT1_C_like"/>
    <property type="match status" value="1"/>
</dbReference>
<dbReference type="FunFam" id="3.90.550.10:FF:000065">
    <property type="entry name" value="UDP-glucose:glycoprotein glucosyltransferase, putative"/>
    <property type="match status" value="1"/>
</dbReference>
<comment type="subcellular location">
    <subcellularLocation>
        <location evidence="2">Endoplasmic reticulum lumen</location>
    </subcellularLocation>
</comment>
<dbReference type="Pfam" id="PF18404">
    <property type="entry name" value="Glyco_transf_24"/>
    <property type="match status" value="1"/>
</dbReference>
<dbReference type="InterPro" id="IPR017945">
    <property type="entry name" value="DHBP_synth_RibB-like_a/b_dom"/>
</dbReference>
<dbReference type="Pfam" id="PF18403">
    <property type="entry name" value="Thioredoxin_15"/>
    <property type="match status" value="1"/>
</dbReference>
<dbReference type="InterPro" id="IPR040497">
    <property type="entry name" value="Glyco_transf_24"/>
</dbReference>
<dbReference type="UniPathway" id="UPA00378"/>
<dbReference type="Pfam" id="PF00926">
    <property type="entry name" value="DHBP_synthase"/>
    <property type="match status" value="1"/>
</dbReference>
<dbReference type="GO" id="GO:0008686">
    <property type="term" value="F:3,4-dihydroxy-2-butanone-4-phosphate synthase activity"/>
    <property type="evidence" value="ECO:0007669"/>
    <property type="project" value="InterPro"/>
</dbReference>
<dbReference type="GO" id="GO:0005788">
    <property type="term" value="C:endoplasmic reticulum lumen"/>
    <property type="evidence" value="ECO:0007669"/>
    <property type="project" value="UniProtKB-SubCell"/>
</dbReference>
<dbReference type="Pfam" id="PF06427">
    <property type="entry name" value="UDP-g_GGTase"/>
    <property type="match status" value="1"/>
</dbReference>
<dbReference type="Gene3D" id="3.90.550.10">
    <property type="entry name" value="Spore Coat Polysaccharide Biosynthesis Protein SpsA, Chain A"/>
    <property type="match status" value="1"/>
</dbReference>
<evidence type="ECO:0000259" key="9">
    <source>
        <dbReference type="Pfam" id="PF18400"/>
    </source>
</evidence>
<comment type="similarity">
    <text evidence="4">Belongs to the glycosyltransferase 8 family.</text>
</comment>
<feature type="domain" description="UGGT thioredoxin-like" evidence="9">
    <location>
        <begin position="52"/>
        <end position="245"/>
    </location>
</feature>
<evidence type="ECO:0000313" key="15">
    <source>
        <dbReference type="Proteomes" id="UP000268093"/>
    </source>
</evidence>
<dbReference type="InterPro" id="IPR040694">
    <property type="entry name" value="UGGT_TRXL_2"/>
</dbReference>
<dbReference type="GO" id="GO:0036503">
    <property type="term" value="P:ERAD pathway"/>
    <property type="evidence" value="ECO:0007669"/>
    <property type="project" value="TreeGrafter"/>
</dbReference>
<feature type="domain" description="UGGT thioredoxin-like" evidence="11">
    <location>
        <begin position="441"/>
        <end position="707"/>
    </location>
</feature>
<evidence type="ECO:0000259" key="13">
    <source>
        <dbReference type="Pfam" id="PF18404"/>
    </source>
</evidence>
<evidence type="ECO:0000256" key="2">
    <source>
        <dbReference type="ARBA" id="ARBA00004319"/>
    </source>
</evidence>
<dbReference type="Proteomes" id="UP000268093">
    <property type="component" value="Unassembled WGS sequence"/>
</dbReference>
<comment type="cofactor">
    <cofactor evidence="1">
        <name>Ca(2+)</name>
        <dbReference type="ChEBI" id="CHEBI:29108"/>
    </cofactor>
</comment>
<evidence type="ECO:0000256" key="5">
    <source>
        <dbReference type="ARBA" id="ARBA00022679"/>
    </source>
</evidence>
<dbReference type="Gene3D" id="3.90.870.10">
    <property type="entry name" value="DHBP synthase"/>
    <property type="match status" value="1"/>
</dbReference>
<feature type="domain" description="UDP-glucose:glycoprotein glucosyltransferase thioredoxin-like" evidence="12">
    <location>
        <begin position="734"/>
        <end position="945"/>
    </location>
</feature>
<dbReference type="NCBIfam" id="TIGR00506">
    <property type="entry name" value="ribB"/>
    <property type="match status" value="1"/>
</dbReference>
<keyword evidence="15" id="KW-1185">Reference proteome</keyword>
<organism evidence="14 15">
    <name type="scientific">Jimgerdemannia flammicorona</name>
    <dbReference type="NCBI Taxonomy" id="994334"/>
    <lineage>
        <taxon>Eukaryota</taxon>
        <taxon>Fungi</taxon>
        <taxon>Fungi incertae sedis</taxon>
        <taxon>Mucoromycota</taxon>
        <taxon>Mucoromycotina</taxon>
        <taxon>Endogonomycetes</taxon>
        <taxon>Endogonales</taxon>
        <taxon>Endogonaceae</taxon>
        <taxon>Jimgerdemannia</taxon>
    </lineage>
</organism>
<dbReference type="InterPro" id="IPR040692">
    <property type="entry name" value="UGGT_TRXL_3"/>
</dbReference>
<evidence type="ECO:0000256" key="3">
    <source>
        <dbReference type="ARBA" id="ARBA00004922"/>
    </source>
</evidence>
<proteinExistence type="inferred from homology"/>
<evidence type="ECO:0000256" key="4">
    <source>
        <dbReference type="ARBA" id="ARBA00006351"/>
    </source>
</evidence>
<dbReference type="InterPro" id="IPR009448">
    <property type="entry name" value="UDP-g_GGtrans"/>
</dbReference>
<name>A0A433D6N9_9FUNG</name>
<keyword evidence="7" id="KW-0256">Endoplasmic reticulum</keyword>
<dbReference type="GO" id="GO:0051082">
    <property type="term" value="F:unfolded protein binding"/>
    <property type="evidence" value="ECO:0007669"/>
    <property type="project" value="TreeGrafter"/>
</dbReference>
<feature type="domain" description="Glucosyltransferase 24 catalytic" evidence="13">
    <location>
        <begin position="1271"/>
        <end position="1544"/>
    </location>
</feature>
<dbReference type="PANTHER" id="PTHR11226:SF0">
    <property type="entry name" value="UDP-GLUCOSE:GLYCOPROTEIN GLUCOSYLTRANSFERASE"/>
    <property type="match status" value="1"/>
</dbReference>
<dbReference type="GO" id="GO:0003980">
    <property type="term" value="F:UDP-glucose:glycoprotein glucosyltransferase activity"/>
    <property type="evidence" value="ECO:0007669"/>
    <property type="project" value="InterPro"/>
</dbReference>
<dbReference type="InterPro" id="IPR040693">
    <property type="entry name" value="UGGT_TRXL_1"/>
</dbReference>
<dbReference type="UniPathway" id="UPA00275"/>
<dbReference type="SUPFAM" id="SSF55821">
    <property type="entry name" value="YrdC/RibB"/>
    <property type="match status" value="1"/>
</dbReference>
<protein>
    <recommendedName>
        <fullName evidence="16">3,4-dihydroxy-2-butanone 4-phosphate synthase</fullName>
    </recommendedName>
</protein>
<keyword evidence="8" id="KW-0325">Glycoprotein</keyword>
<dbReference type="OrthoDB" id="27683at2759"/>
<keyword evidence="5" id="KW-0808">Transferase</keyword>
<evidence type="ECO:0000256" key="7">
    <source>
        <dbReference type="ARBA" id="ARBA00022824"/>
    </source>
</evidence>
<gene>
    <name evidence="14" type="ORF">BC936DRAFT_146840</name>
</gene>